<evidence type="ECO:0000256" key="1">
    <source>
        <dbReference type="SAM" id="Phobius"/>
    </source>
</evidence>
<name>A0A0H2VKX7_STAES</name>
<gene>
    <name evidence="2" type="ordered locus">SE_2361</name>
</gene>
<proteinExistence type="predicted"/>
<dbReference type="OrthoDB" id="9882429at2"/>
<organism evidence="2 3">
    <name type="scientific">Staphylococcus epidermidis (strain ATCC 12228 / FDA PCI 1200)</name>
    <dbReference type="NCBI Taxonomy" id="176280"/>
    <lineage>
        <taxon>Bacteria</taxon>
        <taxon>Bacillati</taxon>
        <taxon>Bacillota</taxon>
        <taxon>Bacilli</taxon>
        <taxon>Bacillales</taxon>
        <taxon>Staphylococcaceae</taxon>
        <taxon>Staphylococcus</taxon>
    </lineage>
</organism>
<feature type="transmembrane region" description="Helical" evidence="1">
    <location>
        <begin position="14"/>
        <end position="31"/>
    </location>
</feature>
<accession>A0A0H2VKX7</accession>
<dbReference type="EMBL" id="AE015929">
    <property type="protein sequence ID" value="AAO06004.1"/>
    <property type="molecule type" value="Genomic_DNA"/>
</dbReference>
<evidence type="ECO:0000313" key="3">
    <source>
        <dbReference type="Proteomes" id="UP000001411"/>
    </source>
</evidence>
<dbReference type="HOGENOM" id="CLU_3391502_0_0_9"/>
<dbReference type="KEGG" id="sep:SE_2361"/>
<keyword evidence="1" id="KW-0812">Transmembrane</keyword>
<keyword evidence="1" id="KW-1133">Transmembrane helix</keyword>
<dbReference type="Proteomes" id="UP000001411">
    <property type="component" value="Chromosome"/>
</dbReference>
<keyword evidence="1" id="KW-0472">Membrane</keyword>
<sequence length="32" mass="3930">MVDSIAKIINVKRIFIMIFLISFYLEKIYMLY</sequence>
<reference evidence="2 3" key="1">
    <citation type="journal article" date="2003" name="Mol. Microbiol.">
        <title>Genome-based analysis of virulence genes in a non-biofilm-forming Staphylococcus epidermidis strain (ATCC 12228).</title>
        <authorList>
            <person name="Zhang Y.Q."/>
            <person name="Ren S.X."/>
            <person name="Li H.L."/>
            <person name="Wang Y.X."/>
            <person name="Fu G."/>
            <person name="Yang J."/>
            <person name="Qin Z.Q."/>
            <person name="Miao Y.G."/>
            <person name="Wang W.Y."/>
            <person name="Chen R.S."/>
            <person name="Shen Y."/>
            <person name="Chen Z."/>
            <person name="Yuan Z.H."/>
            <person name="Zhao G.P."/>
            <person name="Qu D."/>
            <person name="Danchin A."/>
            <person name="Wen Y.M."/>
        </authorList>
    </citation>
    <scope>NUCLEOTIDE SEQUENCE [LARGE SCALE GENOMIC DNA]</scope>
    <source>
        <strain evidence="3">ATCC 12228 / FDA PCI 1200</strain>
    </source>
</reference>
<protein>
    <submittedName>
        <fullName evidence="2">Uncharacterized protein</fullName>
    </submittedName>
</protein>
<dbReference type="AlphaFoldDB" id="A0A0H2VKX7"/>
<evidence type="ECO:0000313" key="2">
    <source>
        <dbReference type="EMBL" id="AAO06004.1"/>
    </source>
</evidence>